<keyword evidence="4" id="KW-1133">Transmembrane helix</keyword>
<comment type="catalytic activity">
    <reaction evidence="3">
        <text>2 GTP = 3',3'-c-di-GMP + 2 diphosphate</text>
        <dbReference type="Rhea" id="RHEA:24898"/>
        <dbReference type="ChEBI" id="CHEBI:33019"/>
        <dbReference type="ChEBI" id="CHEBI:37565"/>
        <dbReference type="ChEBI" id="CHEBI:58805"/>
        <dbReference type="EC" id="2.7.7.65"/>
    </reaction>
</comment>
<organism evidence="6 7">
    <name type="scientific">Solilutibacter oculi</name>
    <dbReference type="NCBI Taxonomy" id="2698682"/>
    <lineage>
        <taxon>Bacteria</taxon>
        <taxon>Pseudomonadati</taxon>
        <taxon>Pseudomonadota</taxon>
        <taxon>Gammaproteobacteria</taxon>
        <taxon>Lysobacterales</taxon>
        <taxon>Lysobacteraceae</taxon>
        <taxon>Solilutibacter</taxon>
    </lineage>
</organism>
<dbReference type="PROSITE" id="PS50887">
    <property type="entry name" value="GGDEF"/>
    <property type="match status" value="1"/>
</dbReference>
<dbReference type="EC" id="2.7.7.65" evidence="2"/>
<dbReference type="InterPro" id="IPR050469">
    <property type="entry name" value="Diguanylate_Cyclase"/>
</dbReference>
<keyword evidence="4" id="KW-0812">Transmembrane</keyword>
<comment type="cofactor">
    <cofactor evidence="1">
        <name>Mg(2+)</name>
        <dbReference type="ChEBI" id="CHEBI:18420"/>
    </cofactor>
</comment>
<dbReference type="EMBL" id="CP029556">
    <property type="protein sequence ID" value="AXA85332.1"/>
    <property type="molecule type" value="Genomic_DNA"/>
</dbReference>
<protein>
    <recommendedName>
        <fullName evidence="2">diguanylate cyclase</fullName>
        <ecNumber evidence="2">2.7.7.65</ecNumber>
    </recommendedName>
</protein>
<feature type="transmembrane region" description="Helical" evidence="4">
    <location>
        <begin position="279"/>
        <end position="298"/>
    </location>
</feature>
<feature type="transmembrane region" description="Helical" evidence="4">
    <location>
        <begin position="366"/>
        <end position="386"/>
    </location>
</feature>
<evidence type="ECO:0000259" key="5">
    <source>
        <dbReference type="PROSITE" id="PS50887"/>
    </source>
</evidence>
<dbReference type="FunFam" id="3.30.70.270:FF:000001">
    <property type="entry name" value="Diguanylate cyclase domain protein"/>
    <property type="match status" value="1"/>
</dbReference>
<dbReference type="GO" id="GO:1902201">
    <property type="term" value="P:negative regulation of bacterial-type flagellum-dependent cell motility"/>
    <property type="evidence" value="ECO:0007669"/>
    <property type="project" value="TreeGrafter"/>
</dbReference>
<proteinExistence type="predicted"/>
<dbReference type="PANTHER" id="PTHR45138">
    <property type="entry name" value="REGULATORY COMPONENTS OF SENSORY TRANSDUCTION SYSTEM"/>
    <property type="match status" value="1"/>
</dbReference>
<evidence type="ECO:0000256" key="3">
    <source>
        <dbReference type="ARBA" id="ARBA00034247"/>
    </source>
</evidence>
<evidence type="ECO:0000256" key="2">
    <source>
        <dbReference type="ARBA" id="ARBA00012528"/>
    </source>
</evidence>
<dbReference type="InterPro" id="IPR000160">
    <property type="entry name" value="GGDEF_dom"/>
</dbReference>
<keyword evidence="4" id="KW-0472">Membrane</keyword>
<evidence type="ECO:0000256" key="1">
    <source>
        <dbReference type="ARBA" id="ARBA00001946"/>
    </source>
</evidence>
<dbReference type="SMART" id="SM00267">
    <property type="entry name" value="GGDEF"/>
    <property type="match status" value="1"/>
</dbReference>
<dbReference type="InterPro" id="IPR029787">
    <property type="entry name" value="Nucleotide_cyclase"/>
</dbReference>
<name>A0A344J8H2_9GAMM</name>
<dbReference type="GO" id="GO:0005886">
    <property type="term" value="C:plasma membrane"/>
    <property type="evidence" value="ECO:0007669"/>
    <property type="project" value="TreeGrafter"/>
</dbReference>
<dbReference type="Proteomes" id="UP000251842">
    <property type="component" value="Chromosome"/>
</dbReference>
<dbReference type="AlphaFoldDB" id="A0A344J8H2"/>
<dbReference type="Gene3D" id="3.30.70.270">
    <property type="match status" value="1"/>
</dbReference>
<evidence type="ECO:0000256" key="4">
    <source>
        <dbReference type="SAM" id="Phobius"/>
    </source>
</evidence>
<feature type="transmembrane region" description="Helical" evidence="4">
    <location>
        <begin position="335"/>
        <end position="354"/>
    </location>
</feature>
<feature type="transmembrane region" description="Helical" evidence="4">
    <location>
        <begin position="304"/>
        <end position="323"/>
    </location>
</feature>
<accession>A0A344J8H2</accession>
<evidence type="ECO:0000313" key="6">
    <source>
        <dbReference type="EMBL" id="AXA85332.1"/>
    </source>
</evidence>
<dbReference type="GO" id="GO:0043709">
    <property type="term" value="P:cell adhesion involved in single-species biofilm formation"/>
    <property type="evidence" value="ECO:0007669"/>
    <property type="project" value="TreeGrafter"/>
</dbReference>
<gene>
    <name evidence="6" type="ORF">DCD74_12245</name>
</gene>
<feature type="transmembrane region" description="Helical" evidence="4">
    <location>
        <begin position="187"/>
        <end position="205"/>
    </location>
</feature>
<dbReference type="OrthoDB" id="9803824at2"/>
<dbReference type="CDD" id="cd01949">
    <property type="entry name" value="GGDEF"/>
    <property type="match status" value="1"/>
</dbReference>
<dbReference type="PANTHER" id="PTHR45138:SF9">
    <property type="entry name" value="DIGUANYLATE CYCLASE DGCM-RELATED"/>
    <property type="match status" value="1"/>
</dbReference>
<dbReference type="Pfam" id="PF07695">
    <property type="entry name" value="7TMR-DISM_7TM"/>
    <property type="match status" value="1"/>
</dbReference>
<dbReference type="KEGG" id="lue:DCD74_12245"/>
<keyword evidence="7" id="KW-1185">Reference proteome</keyword>
<dbReference type="InterPro" id="IPR043128">
    <property type="entry name" value="Rev_trsase/Diguanyl_cyclase"/>
</dbReference>
<evidence type="ECO:0000313" key="7">
    <source>
        <dbReference type="Proteomes" id="UP000251842"/>
    </source>
</evidence>
<feature type="transmembrane region" description="Helical" evidence="4">
    <location>
        <begin position="248"/>
        <end position="267"/>
    </location>
</feature>
<dbReference type="SUPFAM" id="SSF55073">
    <property type="entry name" value="Nucleotide cyclase"/>
    <property type="match status" value="1"/>
</dbReference>
<dbReference type="InterPro" id="IPR011623">
    <property type="entry name" value="7TMR_DISM_rcpt_extracell_dom1"/>
</dbReference>
<sequence length="566" mass="62237">MACHMVRVGAGSPWGRSSGMRVLLFLLLSAVAGWAHAAPRVDIACLPGSSRMTLVEARAAAEGDWQAGQPELPFSGGLNREWCRLSAQAPGDDGLIVEFDGRAVISISVPTVYAPGADTGHRLRDGNGGQGSFSHRIVPTLRVSEAMEGQPYYLRFEGRRPPDTVITRASGLEDFVYAQRRAHEFDVGIIVAMAMLGMMASIFAFQLGRLVLIYLGVWVLAVLVQRGIESGILLDWFPMSERARITLQALSVGIAVASSTVFSSFYLDFRTHFPRAVWLLWLLAAAVLCLCPIQIFYYSEPLRLSLNLVVLAQFLMVISMAAWRAWRRDASARYFMLGWAPVLVMSIVRTIGLITGQPIPDWAENLWQLTLVGAVFTLLAATSRAARYAEREMRIARAQASTDPLTGLPNRSALQRSLSKEVTAARDTALPLSVLFMDLDHFKQINDRHGHDVGDRCLRHFADAIRARLRATDVLARLGGEEFVVLLPGLTLPQARHVADDLRAVLAAAPIMLAGEACHMTMSIGVARLRPDDNAESLLKRADDAVYQAKREGRDRAVLEREVEAV</sequence>
<dbReference type="GO" id="GO:0052621">
    <property type="term" value="F:diguanylate cyclase activity"/>
    <property type="evidence" value="ECO:0007669"/>
    <property type="project" value="UniProtKB-EC"/>
</dbReference>
<reference evidence="7" key="1">
    <citation type="submission" date="2018-05" db="EMBL/GenBank/DDBJ databases">
        <title>Luteimonas pekinense sp. nov., isolated from human Meibomian gland secretions, Beijing, China.</title>
        <authorList>
            <person name="Wen T."/>
            <person name="Bai H."/>
            <person name="Lv H."/>
        </authorList>
    </citation>
    <scope>NUCLEOTIDE SEQUENCE [LARGE SCALE GENOMIC DNA]</scope>
    <source>
        <strain evidence="7">83-4</strain>
    </source>
</reference>
<dbReference type="NCBIfam" id="TIGR00254">
    <property type="entry name" value="GGDEF"/>
    <property type="match status" value="1"/>
</dbReference>
<feature type="domain" description="GGDEF" evidence="5">
    <location>
        <begin position="430"/>
        <end position="562"/>
    </location>
</feature>
<dbReference type="Pfam" id="PF00990">
    <property type="entry name" value="GGDEF"/>
    <property type="match status" value="1"/>
</dbReference>